<organism evidence="7 8">
    <name type="scientific">Algoriphagus iocasae</name>
    <dbReference type="NCBI Taxonomy" id="1836499"/>
    <lineage>
        <taxon>Bacteria</taxon>
        <taxon>Pseudomonadati</taxon>
        <taxon>Bacteroidota</taxon>
        <taxon>Cytophagia</taxon>
        <taxon>Cytophagales</taxon>
        <taxon>Cyclobacteriaceae</taxon>
        <taxon>Algoriphagus</taxon>
    </lineage>
</organism>
<dbReference type="AlphaFoldDB" id="A0A841MKZ4"/>
<dbReference type="InterPro" id="IPR036388">
    <property type="entry name" value="WH-like_DNA-bd_sf"/>
</dbReference>
<evidence type="ECO:0000259" key="5">
    <source>
        <dbReference type="Pfam" id="PF04542"/>
    </source>
</evidence>
<dbReference type="InterPro" id="IPR014284">
    <property type="entry name" value="RNA_pol_sigma-70_dom"/>
</dbReference>
<dbReference type="Gene3D" id="1.10.10.10">
    <property type="entry name" value="Winged helix-like DNA-binding domain superfamily/Winged helix DNA-binding domain"/>
    <property type="match status" value="1"/>
</dbReference>
<sequence>MATFQNPAYFEQVFKDHWELMYQSAYRKIPDQTTVEDILQEVFIDIWQRRESLEIRMSVKGYLLTAVKYQVMKHFDSIEKNRMIAISEMPDLYEEEIQSLDEIFDQIEVAMDILPPKSKLIFKMSRIEGYSVEEISEKLNISPQTVHNQISKSLKIIRGELKHLTPIVLLCIGG</sequence>
<dbReference type="InterPro" id="IPR013324">
    <property type="entry name" value="RNA_pol_sigma_r3/r4-like"/>
</dbReference>
<evidence type="ECO:0000256" key="1">
    <source>
        <dbReference type="ARBA" id="ARBA00010641"/>
    </source>
</evidence>
<dbReference type="NCBIfam" id="TIGR02937">
    <property type="entry name" value="sigma70-ECF"/>
    <property type="match status" value="1"/>
</dbReference>
<keyword evidence="3" id="KW-0731">Sigma factor</keyword>
<protein>
    <submittedName>
        <fullName evidence="7">RNA polymerase sigma-70 factor (ECF subfamily)</fullName>
    </submittedName>
</protein>
<evidence type="ECO:0000256" key="4">
    <source>
        <dbReference type="ARBA" id="ARBA00023163"/>
    </source>
</evidence>
<evidence type="ECO:0000313" key="7">
    <source>
        <dbReference type="EMBL" id="MBB6328952.1"/>
    </source>
</evidence>
<keyword evidence="4" id="KW-0804">Transcription</keyword>
<feature type="domain" description="RNA polymerase sigma-70 region 2" evidence="5">
    <location>
        <begin position="15"/>
        <end position="75"/>
    </location>
</feature>
<proteinExistence type="inferred from homology"/>
<dbReference type="EMBL" id="JACIJO010000006">
    <property type="protein sequence ID" value="MBB6328952.1"/>
    <property type="molecule type" value="Genomic_DNA"/>
</dbReference>
<feature type="domain" description="RNA polymerase sigma factor 70 region 4 type 2" evidence="6">
    <location>
        <begin position="105"/>
        <end position="155"/>
    </location>
</feature>
<dbReference type="CDD" id="cd06171">
    <property type="entry name" value="Sigma70_r4"/>
    <property type="match status" value="1"/>
</dbReference>
<dbReference type="PANTHER" id="PTHR43133:SF46">
    <property type="entry name" value="RNA POLYMERASE SIGMA-70 FACTOR ECF SUBFAMILY"/>
    <property type="match status" value="1"/>
</dbReference>
<evidence type="ECO:0000256" key="2">
    <source>
        <dbReference type="ARBA" id="ARBA00023015"/>
    </source>
</evidence>
<dbReference type="Gene3D" id="1.10.1740.10">
    <property type="match status" value="1"/>
</dbReference>
<dbReference type="InterPro" id="IPR013249">
    <property type="entry name" value="RNA_pol_sigma70_r4_t2"/>
</dbReference>
<accession>A0A841MKZ4</accession>
<name>A0A841MKZ4_9BACT</name>
<gene>
    <name evidence="7" type="ORF">FHS59_004616</name>
</gene>
<reference evidence="7 8" key="1">
    <citation type="submission" date="2020-08" db="EMBL/GenBank/DDBJ databases">
        <title>Genomic Encyclopedia of Type Strains, Phase IV (KMG-IV): sequencing the most valuable type-strain genomes for metagenomic binning, comparative biology and taxonomic classification.</title>
        <authorList>
            <person name="Goeker M."/>
        </authorList>
    </citation>
    <scope>NUCLEOTIDE SEQUENCE [LARGE SCALE GENOMIC DNA]</scope>
    <source>
        <strain evidence="7 8">DSM 102044</strain>
    </source>
</reference>
<dbReference type="SUPFAM" id="SSF88659">
    <property type="entry name" value="Sigma3 and sigma4 domains of RNA polymerase sigma factors"/>
    <property type="match status" value="1"/>
</dbReference>
<dbReference type="RefSeq" id="WP_184498568.1">
    <property type="nucleotide sequence ID" value="NZ_JACIJO010000006.1"/>
</dbReference>
<keyword evidence="2" id="KW-0805">Transcription regulation</keyword>
<dbReference type="Pfam" id="PF08281">
    <property type="entry name" value="Sigma70_r4_2"/>
    <property type="match status" value="1"/>
</dbReference>
<comment type="caution">
    <text evidence="7">The sequence shown here is derived from an EMBL/GenBank/DDBJ whole genome shotgun (WGS) entry which is preliminary data.</text>
</comment>
<dbReference type="Pfam" id="PF04542">
    <property type="entry name" value="Sigma70_r2"/>
    <property type="match status" value="1"/>
</dbReference>
<dbReference type="GO" id="GO:0006352">
    <property type="term" value="P:DNA-templated transcription initiation"/>
    <property type="evidence" value="ECO:0007669"/>
    <property type="project" value="InterPro"/>
</dbReference>
<keyword evidence="8" id="KW-1185">Reference proteome</keyword>
<dbReference type="InterPro" id="IPR039425">
    <property type="entry name" value="RNA_pol_sigma-70-like"/>
</dbReference>
<evidence type="ECO:0000313" key="8">
    <source>
        <dbReference type="Proteomes" id="UP000588604"/>
    </source>
</evidence>
<dbReference type="GO" id="GO:0016987">
    <property type="term" value="F:sigma factor activity"/>
    <property type="evidence" value="ECO:0007669"/>
    <property type="project" value="UniProtKB-KW"/>
</dbReference>
<dbReference type="PANTHER" id="PTHR43133">
    <property type="entry name" value="RNA POLYMERASE ECF-TYPE SIGMA FACTO"/>
    <property type="match status" value="1"/>
</dbReference>
<evidence type="ECO:0000256" key="3">
    <source>
        <dbReference type="ARBA" id="ARBA00023082"/>
    </source>
</evidence>
<evidence type="ECO:0000259" key="6">
    <source>
        <dbReference type="Pfam" id="PF08281"/>
    </source>
</evidence>
<dbReference type="SUPFAM" id="SSF88946">
    <property type="entry name" value="Sigma2 domain of RNA polymerase sigma factors"/>
    <property type="match status" value="1"/>
</dbReference>
<dbReference type="Proteomes" id="UP000588604">
    <property type="component" value="Unassembled WGS sequence"/>
</dbReference>
<dbReference type="GO" id="GO:0003677">
    <property type="term" value="F:DNA binding"/>
    <property type="evidence" value="ECO:0007669"/>
    <property type="project" value="InterPro"/>
</dbReference>
<dbReference type="InterPro" id="IPR007627">
    <property type="entry name" value="RNA_pol_sigma70_r2"/>
</dbReference>
<dbReference type="InterPro" id="IPR013325">
    <property type="entry name" value="RNA_pol_sigma_r2"/>
</dbReference>
<comment type="similarity">
    <text evidence="1">Belongs to the sigma-70 factor family. ECF subfamily.</text>
</comment>